<comment type="subcellular location">
    <subcellularLocation>
        <location evidence="1">Membrane</location>
        <topology evidence="1">Multi-pass membrane protein</topology>
    </subcellularLocation>
</comment>
<dbReference type="EMBL" id="AWUE01017791">
    <property type="protein sequence ID" value="OMO84874.1"/>
    <property type="molecule type" value="Genomic_DNA"/>
</dbReference>
<keyword evidence="2" id="KW-0812">Transmembrane</keyword>
<keyword evidence="2" id="KW-1133">Transmembrane helix</keyword>
<organism evidence="4 5">
    <name type="scientific">Corchorus olitorius</name>
    <dbReference type="NCBI Taxonomy" id="93759"/>
    <lineage>
        <taxon>Eukaryota</taxon>
        <taxon>Viridiplantae</taxon>
        <taxon>Streptophyta</taxon>
        <taxon>Embryophyta</taxon>
        <taxon>Tracheophyta</taxon>
        <taxon>Spermatophyta</taxon>
        <taxon>Magnoliopsida</taxon>
        <taxon>eudicotyledons</taxon>
        <taxon>Gunneridae</taxon>
        <taxon>Pentapetalae</taxon>
        <taxon>rosids</taxon>
        <taxon>malvids</taxon>
        <taxon>Malvales</taxon>
        <taxon>Malvaceae</taxon>
        <taxon>Grewioideae</taxon>
        <taxon>Apeibeae</taxon>
        <taxon>Corchorus</taxon>
    </lineage>
</organism>
<feature type="transmembrane region" description="Helical" evidence="2">
    <location>
        <begin position="65"/>
        <end position="90"/>
    </location>
</feature>
<dbReference type="InterPro" id="IPR021940">
    <property type="entry name" value="CER1-like_C"/>
</dbReference>
<dbReference type="OrthoDB" id="408954at2759"/>
<evidence type="ECO:0000256" key="2">
    <source>
        <dbReference type="SAM" id="Phobius"/>
    </source>
</evidence>
<protein>
    <recommendedName>
        <fullName evidence="3">Very-long-chain aldehyde decarbonylase CER1-like C-terminal domain-containing protein</fullName>
    </recommendedName>
</protein>
<gene>
    <name evidence="4" type="ORF">COLO4_21816</name>
</gene>
<evidence type="ECO:0000259" key="3">
    <source>
        <dbReference type="Pfam" id="PF12076"/>
    </source>
</evidence>
<evidence type="ECO:0000256" key="1">
    <source>
        <dbReference type="ARBA" id="ARBA00004141"/>
    </source>
</evidence>
<dbReference type="GO" id="GO:0016020">
    <property type="term" value="C:membrane"/>
    <property type="evidence" value="ECO:0007669"/>
    <property type="project" value="UniProtKB-SubCell"/>
</dbReference>
<proteinExistence type="predicted"/>
<keyword evidence="5" id="KW-1185">Reference proteome</keyword>
<sequence>MKTLASSLRRFHGGSPVSNLWLCFHRYGFVNQASIGIDFFPSPYLIVYRSSGIHHPRFGNRVKGIVMLISSSINNETLTTIFLLFIQFLLQNAFKRMKFRDIDCFYHTTPAMQAPMCLENVDSCENWLPRRVMSVWRIAGLVHALEGWEEHECGYTVSNIDKVWEATLKHGFQPLRPPLMKSQQRRKLENTCRMVLLATPMQMWW</sequence>
<name>A0A1R3IQM8_9ROSI</name>
<evidence type="ECO:0000313" key="4">
    <source>
        <dbReference type="EMBL" id="OMO84874.1"/>
    </source>
</evidence>
<feature type="domain" description="Very-long-chain aldehyde decarbonylase CER1-like C-terminal" evidence="3">
    <location>
        <begin position="84"/>
        <end position="174"/>
    </location>
</feature>
<dbReference type="AlphaFoldDB" id="A0A1R3IQM8"/>
<evidence type="ECO:0000313" key="5">
    <source>
        <dbReference type="Proteomes" id="UP000187203"/>
    </source>
</evidence>
<dbReference type="Pfam" id="PF12076">
    <property type="entry name" value="CER1-like_C"/>
    <property type="match status" value="1"/>
</dbReference>
<keyword evidence="2" id="KW-0472">Membrane</keyword>
<reference evidence="5" key="1">
    <citation type="submission" date="2013-09" db="EMBL/GenBank/DDBJ databases">
        <title>Corchorus olitorius genome sequencing.</title>
        <authorList>
            <person name="Alam M."/>
            <person name="Haque M.S."/>
            <person name="Islam M.S."/>
            <person name="Emdad E.M."/>
            <person name="Islam M.M."/>
            <person name="Ahmed B."/>
            <person name="Halim A."/>
            <person name="Hossen Q.M.M."/>
            <person name="Hossain M.Z."/>
            <person name="Ahmed R."/>
            <person name="Khan M.M."/>
            <person name="Islam R."/>
            <person name="Rashid M.M."/>
            <person name="Khan S.A."/>
            <person name="Rahman M.S."/>
            <person name="Alam M."/>
            <person name="Yahiya A.S."/>
            <person name="Khan M.S."/>
            <person name="Azam M.S."/>
            <person name="Haque T."/>
            <person name="Lashkar M.Z.H."/>
            <person name="Akhand A.I."/>
            <person name="Morshed G."/>
            <person name="Roy S."/>
            <person name="Uddin K.S."/>
            <person name="Rabeya T."/>
            <person name="Hossain A.S."/>
            <person name="Chowdhury A."/>
            <person name="Snigdha A.R."/>
            <person name="Mortoza M.S."/>
            <person name="Matin S.A."/>
            <person name="Hoque S.M.E."/>
            <person name="Islam M.K."/>
            <person name="Roy D.K."/>
            <person name="Haider R."/>
            <person name="Moosa M.M."/>
            <person name="Elias S.M."/>
            <person name="Hasan A.M."/>
            <person name="Jahan S."/>
            <person name="Shafiuddin M."/>
            <person name="Mahmood N."/>
            <person name="Shommy N.S."/>
        </authorList>
    </citation>
    <scope>NUCLEOTIDE SEQUENCE [LARGE SCALE GENOMIC DNA]</scope>
    <source>
        <strain evidence="5">cv. O-4</strain>
    </source>
</reference>
<accession>A0A1R3IQM8</accession>
<dbReference type="STRING" id="93759.A0A1R3IQM8"/>
<comment type="caution">
    <text evidence="4">The sequence shown here is derived from an EMBL/GenBank/DDBJ whole genome shotgun (WGS) entry which is preliminary data.</text>
</comment>
<dbReference type="Proteomes" id="UP000187203">
    <property type="component" value="Unassembled WGS sequence"/>
</dbReference>